<dbReference type="EMBL" id="WJKJ01000034">
    <property type="protein sequence ID" value="MBD3363817.1"/>
    <property type="molecule type" value="Genomic_DNA"/>
</dbReference>
<sequence>MAKWADYLISAVKYNGDRTRVEGVRCFIDKGESLSEAFDIPRSKVIYLLEKGYSIVAIYKNIEGKWQRESRVRLFEIGGKKYIRTDTFNNPNDNLEGLPEYYGGES</sequence>
<dbReference type="Proteomes" id="UP000630660">
    <property type="component" value="Unassembled WGS sequence"/>
</dbReference>
<organism evidence="1 2">
    <name type="scientific">candidate division WOR-3 bacterium</name>
    <dbReference type="NCBI Taxonomy" id="2052148"/>
    <lineage>
        <taxon>Bacteria</taxon>
        <taxon>Bacteria division WOR-3</taxon>
    </lineage>
</organism>
<evidence type="ECO:0000313" key="1">
    <source>
        <dbReference type="EMBL" id="MBD3363817.1"/>
    </source>
</evidence>
<gene>
    <name evidence="1" type="ORF">GF359_01230</name>
</gene>
<comment type="caution">
    <text evidence="1">The sequence shown here is derived from an EMBL/GenBank/DDBJ whole genome shotgun (WGS) entry which is preliminary data.</text>
</comment>
<reference evidence="1" key="1">
    <citation type="submission" date="2019-11" db="EMBL/GenBank/DDBJ databases">
        <title>Microbial mats filling the niche in hypersaline microbial mats.</title>
        <authorList>
            <person name="Wong H.L."/>
            <person name="Macleod F.I."/>
            <person name="White R.A. III"/>
            <person name="Burns B.P."/>
        </authorList>
    </citation>
    <scope>NUCLEOTIDE SEQUENCE</scope>
    <source>
        <strain evidence="1">Bin_327</strain>
    </source>
</reference>
<dbReference type="AlphaFoldDB" id="A0A9D5K7P8"/>
<proteinExistence type="predicted"/>
<name>A0A9D5K7P8_UNCW3</name>
<accession>A0A9D5K7P8</accession>
<evidence type="ECO:0000313" key="2">
    <source>
        <dbReference type="Proteomes" id="UP000630660"/>
    </source>
</evidence>
<protein>
    <submittedName>
        <fullName evidence="1">DUF3892 domain-containing protein</fullName>
    </submittedName>
</protein>